<keyword evidence="2" id="KW-0238">DNA-binding</keyword>
<evidence type="ECO:0000256" key="2">
    <source>
        <dbReference type="ARBA" id="ARBA00023125"/>
    </source>
</evidence>
<dbReference type="RefSeq" id="WP_066777622.1">
    <property type="nucleotide sequence ID" value="NZ_BMIP01000005.1"/>
</dbReference>
<dbReference type="GO" id="GO:0043565">
    <property type="term" value="F:sequence-specific DNA binding"/>
    <property type="evidence" value="ECO:0007669"/>
    <property type="project" value="InterPro"/>
</dbReference>
<reference evidence="5" key="2">
    <citation type="submission" date="2020-09" db="EMBL/GenBank/DDBJ databases">
        <authorList>
            <person name="Sun Q."/>
            <person name="Zhou Y."/>
        </authorList>
    </citation>
    <scope>NUCLEOTIDE SEQUENCE</scope>
    <source>
        <strain evidence="5">CGMCC 1.15360</strain>
    </source>
</reference>
<dbReference type="PANTHER" id="PTHR30154">
    <property type="entry name" value="LEUCINE-RESPONSIVE REGULATORY PROTEIN"/>
    <property type="match status" value="1"/>
</dbReference>
<dbReference type="PROSITE" id="PS50956">
    <property type="entry name" value="HTH_ASNC_2"/>
    <property type="match status" value="1"/>
</dbReference>
<dbReference type="Proteomes" id="UP000612349">
    <property type="component" value="Unassembled WGS sequence"/>
</dbReference>
<dbReference type="SUPFAM" id="SSF46785">
    <property type="entry name" value="Winged helix' DNA-binding domain"/>
    <property type="match status" value="1"/>
</dbReference>
<evidence type="ECO:0000259" key="4">
    <source>
        <dbReference type="PROSITE" id="PS50956"/>
    </source>
</evidence>
<comment type="caution">
    <text evidence="5">The sequence shown here is derived from an EMBL/GenBank/DDBJ whole genome shotgun (WGS) entry which is preliminary data.</text>
</comment>
<dbReference type="InterPro" id="IPR036388">
    <property type="entry name" value="WH-like_DNA-bd_sf"/>
</dbReference>
<reference evidence="5" key="1">
    <citation type="journal article" date="2014" name="Int. J. Syst. Evol. Microbiol.">
        <title>Complete genome sequence of Corynebacterium casei LMG S-19264T (=DSM 44701T), isolated from a smear-ripened cheese.</title>
        <authorList>
            <consortium name="US DOE Joint Genome Institute (JGI-PGF)"/>
            <person name="Walter F."/>
            <person name="Albersmeier A."/>
            <person name="Kalinowski J."/>
            <person name="Ruckert C."/>
        </authorList>
    </citation>
    <scope>NUCLEOTIDE SEQUENCE</scope>
    <source>
        <strain evidence="5">CGMCC 1.15360</strain>
    </source>
</reference>
<dbReference type="InterPro" id="IPR000485">
    <property type="entry name" value="AsnC-type_HTH_dom"/>
</dbReference>
<dbReference type="SMART" id="SM00344">
    <property type="entry name" value="HTH_ASNC"/>
    <property type="match status" value="1"/>
</dbReference>
<dbReference type="AlphaFoldDB" id="A0A917DWH5"/>
<dbReference type="InterPro" id="IPR019888">
    <property type="entry name" value="Tscrpt_reg_AsnC-like"/>
</dbReference>
<sequence>MTIDSFDRAILGHLMNHGNATHAELGEAAHLSGPAAGRRQRLMEAQGYIAGYAPRLDFEKFGFGALVMVLIQLEKQATDTLEAFEAAVCASPSVLSCHLLSGSEDYLLSLRARDLNDFERIHRDELSKLPGVTRMQSLFSLREVLARTASPAMLDEPVKKPAARSRS</sequence>
<dbReference type="InterPro" id="IPR011008">
    <property type="entry name" value="Dimeric_a/b-barrel"/>
</dbReference>
<dbReference type="SUPFAM" id="SSF54909">
    <property type="entry name" value="Dimeric alpha+beta barrel"/>
    <property type="match status" value="1"/>
</dbReference>
<protein>
    <submittedName>
        <fullName evidence="5">Transcriptional regulator</fullName>
    </submittedName>
</protein>
<proteinExistence type="predicted"/>
<dbReference type="Gene3D" id="3.30.70.920">
    <property type="match status" value="1"/>
</dbReference>
<keyword evidence="1" id="KW-0805">Transcription regulation</keyword>
<dbReference type="PANTHER" id="PTHR30154:SF46">
    <property type="entry name" value="TRANSCRIPTIONAL REGULATORY PROTEIN"/>
    <property type="match status" value="1"/>
</dbReference>
<dbReference type="Pfam" id="PF13404">
    <property type="entry name" value="HTH_AsnC-type"/>
    <property type="match status" value="1"/>
</dbReference>
<evidence type="ECO:0000256" key="3">
    <source>
        <dbReference type="ARBA" id="ARBA00023163"/>
    </source>
</evidence>
<evidence type="ECO:0000313" key="6">
    <source>
        <dbReference type="Proteomes" id="UP000612349"/>
    </source>
</evidence>
<name>A0A917DWH5_9SPHN</name>
<keyword evidence="3" id="KW-0804">Transcription</keyword>
<feature type="domain" description="HTH asnC-type" evidence="4">
    <location>
        <begin position="3"/>
        <end position="64"/>
    </location>
</feature>
<dbReference type="EMBL" id="BMIP01000005">
    <property type="protein sequence ID" value="GGD73315.1"/>
    <property type="molecule type" value="Genomic_DNA"/>
</dbReference>
<dbReference type="InterPro" id="IPR019887">
    <property type="entry name" value="Tscrpt_reg_AsnC/Lrp_C"/>
</dbReference>
<dbReference type="Pfam" id="PF01037">
    <property type="entry name" value="AsnC_trans_reg"/>
    <property type="match status" value="1"/>
</dbReference>
<evidence type="ECO:0000256" key="1">
    <source>
        <dbReference type="ARBA" id="ARBA00023015"/>
    </source>
</evidence>
<organism evidence="5 6">
    <name type="scientific">Croceicoccus mobilis</name>
    <dbReference type="NCBI Taxonomy" id="1703339"/>
    <lineage>
        <taxon>Bacteria</taxon>
        <taxon>Pseudomonadati</taxon>
        <taxon>Pseudomonadota</taxon>
        <taxon>Alphaproteobacteria</taxon>
        <taxon>Sphingomonadales</taxon>
        <taxon>Erythrobacteraceae</taxon>
        <taxon>Croceicoccus</taxon>
    </lineage>
</organism>
<gene>
    <name evidence="5" type="ORF">GCM10010990_23660</name>
</gene>
<evidence type="ECO:0000313" key="5">
    <source>
        <dbReference type="EMBL" id="GGD73315.1"/>
    </source>
</evidence>
<dbReference type="InterPro" id="IPR036390">
    <property type="entry name" value="WH_DNA-bd_sf"/>
</dbReference>
<dbReference type="GO" id="GO:0043200">
    <property type="term" value="P:response to amino acid"/>
    <property type="evidence" value="ECO:0007669"/>
    <property type="project" value="TreeGrafter"/>
</dbReference>
<dbReference type="OrthoDB" id="9812082at2"/>
<accession>A0A917DWH5</accession>
<dbReference type="Gene3D" id="1.10.10.10">
    <property type="entry name" value="Winged helix-like DNA-binding domain superfamily/Winged helix DNA-binding domain"/>
    <property type="match status" value="1"/>
</dbReference>
<keyword evidence="6" id="KW-1185">Reference proteome</keyword>
<dbReference type="GO" id="GO:0005829">
    <property type="term" value="C:cytosol"/>
    <property type="evidence" value="ECO:0007669"/>
    <property type="project" value="TreeGrafter"/>
</dbReference>